<dbReference type="Proteomes" id="UP000004995">
    <property type="component" value="Unassembled WGS sequence"/>
</dbReference>
<dbReference type="InParanoid" id="K3YXG9"/>
<sequence>MYNLNKAIYSSSFHLSKDTICREKRIAVSSSEPCLFYCAHLTCASRMKRVKTYLHYSPTVPIKR</sequence>
<dbReference type="EnsemblPlants" id="KQL31833">
    <property type="protein sequence ID" value="KQL31833"/>
    <property type="gene ID" value="SETIT_018965mg"/>
</dbReference>
<accession>K3YXG9</accession>
<dbReference type="HOGENOM" id="CLU_2871865_0_0_1"/>
<name>K3YXG9_SETIT</name>
<reference evidence="1" key="2">
    <citation type="submission" date="2018-08" db="UniProtKB">
        <authorList>
            <consortium name="EnsemblPlants"/>
        </authorList>
    </citation>
    <scope>IDENTIFICATION</scope>
    <source>
        <strain evidence="1">Yugu1</strain>
    </source>
</reference>
<evidence type="ECO:0000313" key="1">
    <source>
        <dbReference type="EnsemblPlants" id="KQL31833"/>
    </source>
</evidence>
<reference evidence="2" key="1">
    <citation type="journal article" date="2012" name="Nat. Biotechnol.">
        <title>Reference genome sequence of the model plant Setaria.</title>
        <authorList>
            <person name="Bennetzen J.L."/>
            <person name="Schmutz J."/>
            <person name="Wang H."/>
            <person name="Percifield R."/>
            <person name="Hawkins J."/>
            <person name="Pontaroli A.C."/>
            <person name="Estep M."/>
            <person name="Feng L."/>
            <person name="Vaughn J.N."/>
            <person name="Grimwood J."/>
            <person name="Jenkins J."/>
            <person name="Barry K."/>
            <person name="Lindquist E."/>
            <person name="Hellsten U."/>
            <person name="Deshpande S."/>
            <person name="Wang X."/>
            <person name="Wu X."/>
            <person name="Mitros T."/>
            <person name="Triplett J."/>
            <person name="Yang X."/>
            <person name="Ye C.Y."/>
            <person name="Mauro-Herrera M."/>
            <person name="Wang L."/>
            <person name="Li P."/>
            <person name="Sharma M."/>
            <person name="Sharma R."/>
            <person name="Ronald P.C."/>
            <person name="Panaud O."/>
            <person name="Kellogg E.A."/>
            <person name="Brutnell T.P."/>
            <person name="Doust A.N."/>
            <person name="Tuskan G.A."/>
            <person name="Rokhsar D."/>
            <person name="Devos K.M."/>
        </authorList>
    </citation>
    <scope>NUCLEOTIDE SEQUENCE [LARGE SCALE GENOMIC DNA]</scope>
    <source>
        <strain evidence="2">cv. Yugu1</strain>
    </source>
</reference>
<dbReference type="EMBL" id="AGNK02000580">
    <property type="status" value="NOT_ANNOTATED_CDS"/>
    <property type="molecule type" value="Genomic_DNA"/>
</dbReference>
<proteinExistence type="predicted"/>
<dbReference type="AlphaFoldDB" id="K3YXG9"/>
<organism evidence="1 2">
    <name type="scientific">Setaria italica</name>
    <name type="common">Foxtail millet</name>
    <name type="synonym">Panicum italicum</name>
    <dbReference type="NCBI Taxonomy" id="4555"/>
    <lineage>
        <taxon>Eukaryota</taxon>
        <taxon>Viridiplantae</taxon>
        <taxon>Streptophyta</taxon>
        <taxon>Embryophyta</taxon>
        <taxon>Tracheophyta</taxon>
        <taxon>Spermatophyta</taxon>
        <taxon>Magnoliopsida</taxon>
        <taxon>Liliopsida</taxon>
        <taxon>Poales</taxon>
        <taxon>Poaceae</taxon>
        <taxon>PACMAD clade</taxon>
        <taxon>Panicoideae</taxon>
        <taxon>Panicodae</taxon>
        <taxon>Paniceae</taxon>
        <taxon>Cenchrinae</taxon>
        <taxon>Setaria</taxon>
    </lineage>
</organism>
<dbReference type="Gramene" id="KQL31833">
    <property type="protein sequence ID" value="KQL31833"/>
    <property type="gene ID" value="SETIT_018965mg"/>
</dbReference>
<protein>
    <submittedName>
        <fullName evidence="1">Uncharacterized protein</fullName>
    </submittedName>
</protein>
<evidence type="ECO:0000313" key="2">
    <source>
        <dbReference type="Proteomes" id="UP000004995"/>
    </source>
</evidence>
<keyword evidence="2" id="KW-1185">Reference proteome</keyword>